<accession>A0A0E4FWV6</accession>
<evidence type="ECO:0000256" key="1">
    <source>
        <dbReference type="SAM" id="Phobius"/>
    </source>
</evidence>
<dbReference type="AlphaFoldDB" id="A0A0E4FWV6"/>
<dbReference type="EMBL" id="AP014685">
    <property type="protein sequence ID" value="BAR60316.1"/>
    <property type="molecule type" value="Genomic_DNA"/>
</dbReference>
<feature type="transmembrane region" description="Helical" evidence="1">
    <location>
        <begin position="20"/>
        <end position="41"/>
    </location>
</feature>
<reference evidence="2 3" key="1">
    <citation type="submission" date="2014-11" db="EMBL/GenBank/DDBJ databases">
        <title>Symbiosis island explosion on the genome of extra-slow-growing strains of soybean bradyrhizobia with massive insertion sequences.</title>
        <authorList>
            <person name="Iida T."/>
            <person name="Minamisawa K."/>
        </authorList>
    </citation>
    <scope>NUCLEOTIDE SEQUENCE [LARGE SCALE GENOMIC DNA]</scope>
    <source>
        <strain evidence="2 3">NK6</strain>
    </source>
</reference>
<dbReference type="Proteomes" id="UP000063308">
    <property type="component" value="Chromosome"/>
</dbReference>
<keyword evidence="1" id="KW-0472">Membrane</keyword>
<sequence>MGEVWVHGRADREEARPPCLAVAALVLLTQIMVCYAGGPCVPARSRRCRKVTSGRGMRPTSWPRRSS</sequence>
<keyword evidence="1" id="KW-1133">Transmembrane helix</keyword>
<keyword evidence="1" id="KW-0812">Transmembrane</keyword>
<gene>
    <name evidence="2" type="ORF">NK6_7165</name>
</gene>
<proteinExistence type="predicted"/>
<evidence type="ECO:0000313" key="2">
    <source>
        <dbReference type="EMBL" id="BAR60316.1"/>
    </source>
</evidence>
<protein>
    <submittedName>
        <fullName evidence="2">Uncharacterized protein</fullName>
    </submittedName>
</protein>
<name>A0A0E4FWV6_9BRAD</name>
<organism evidence="2 3">
    <name type="scientific">Bradyrhizobium diazoefficiens</name>
    <dbReference type="NCBI Taxonomy" id="1355477"/>
    <lineage>
        <taxon>Bacteria</taxon>
        <taxon>Pseudomonadati</taxon>
        <taxon>Pseudomonadota</taxon>
        <taxon>Alphaproteobacteria</taxon>
        <taxon>Hyphomicrobiales</taxon>
        <taxon>Nitrobacteraceae</taxon>
        <taxon>Bradyrhizobium</taxon>
    </lineage>
</organism>
<evidence type="ECO:0000313" key="3">
    <source>
        <dbReference type="Proteomes" id="UP000063308"/>
    </source>
</evidence>